<dbReference type="EMBL" id="VIIS01001515">
    <property type="protein sequence ID" value="KAF0297031.1"/>
    <property type="molecule type" value="Genomic_DNA"/>
</dbReference>
<keyword evidence="4" id="KW-1185">Reference proteome</keyword>
<feature type="chain" id="PRO_5036168128" evidence="2">
    <location>
        <begin position="19"/>
        <end position="207"/>
    </location>
</feature>
<feature type="signal peptide" evidence="2">
    <location>
        <begin position="1"/>
        <end position="18"/>
    </location>
</feature>
<keyword evidence="1" id="KW-0472">Membrane</keyword>
<evidence type="ECO:0000313" key="4">
    <source>
        <dbReference type="Proteomes" id="UP000440578"/>
    </source>
</evidence>
<name>A0A6A4W581_AMPAM</name>
<keyword evidence="2" id="KW-0732">Signal</keyword>
<keyword evidence="1" id="KW-0812">Transmembrane</keyword>
<evidence type="ECO:0000256" key="2">
    <source>
        <dbReference type="SAM" id="SignalP"/>
    </source>
</evidence>
<gene>
    <name evidence="3" type="ORF">FJT64_005516</name>
</gene>
<dbReference type="EMBL" id="VIIS01001515">
    <property type="protein sequence ID" value="KAF0297030.1"/>
    <property type="molecule type" value="Genomic_DNA"/>
</dbReference>
<sequence>MKLLQVVLAVCALGFCAAQTYNQGVVQGATLALAGTAVVGLGVLAIQNSNRRRNRYPGYAPGYGGYGGYGGYQQGPYYGGGYRPQPYYGRFRRDLSSGGAETELSFEKVLSRDKAQCGMRLVCELEARAAAGEQVGEYGQLIIDGLFSSHPRPVPAEALGTAAGKYSYAAFVGSQSDVKTCSELYSTCKYNSKVILSLVRIARESRN</sequence>
<proteinExistence type="predicted"/>
<dbReference type="OrthoDB" id="6371549at2759"/>
<organism evidence="3 4">
    <name type="scientific">Amphibalanus amphitrite</name>
    <name type="common">Striped barnacle</name>
    <name type="synonym">Balanus amphitrite</name>
    <dbReference type="NCBI Taxonomy" id="1232801"/>
    <lineage>
        <taxon>Eukaryota</taxon>
        <taxon>Metazoa</taxon>
        <taxon>Ecdysozoa</taxon>
        <taxon>Arthropoda</taxon>
        <taxon>Crustacea</taxon>
        <taxon>Multicrustacea</taxon>
        <taxon>Cirripedia</taxon>
        <taxon>Thoracica</taxon>
        <taxon>Thoracicalcarea</taxon>
        <taxon>Balanomorpha</taxon>
        <taxon>Balanoidea</taxon>
        <taxon>Balanidae</taxon>
        <taxon>Amphibalaninae</taxon>
        <taxon>Amphibalanus</taxon>
    </lineage>
</organism>
<accession>A0A6A4W581</accession>
<keyword evidence="1" id="KW-1133">Transmembrane helix</keyword>
<evidence type="ECO:0000256" key="1">
    <source>
        <dbReference type="SAM" id="Phobius"/>
    </source>
</evidence>
<protein>
    <submittedName>
        <fullName evidence="3">Uncharacterized protein</fullName>
    </submittedName>
</protein>
<reference evidence="3 4" key="1">
    <citation type="submission" date="2019-07" db="EMBL/GenBank/DDBJ databases">
        <title>Draft genome assembly of a fouling barnacle, Amphibalanus amphitrite (Darwin, 1854): The first reference genome for Thecostraca.</title>
        <authorList>
            <person name="Kim W."/>
        </authorList>
    </citation>
    <scope>NUCLEOTIDE SEQUENCE [LARGE SCALE GENOMIC DNA]</scope>
    <source>
        <strain evidence="3">SNU_AA5</strain>
        <tissue evidence="3">Soma without cirri and trophi</tissue>
    </source>
</reference>
<dbReference type="AlphaFoldDB" id="A0A6A4W581"/>
<comment type="caution">
    <text evidence="3">The sequence shown here is derived from an EMBL/GenBank/DDBJ whole genome shotgun (WGS) entry which is preliminary data.</text>
</comment>
<dbReference type="Proteomes" id="UP000440578">
    <property type="component" value="Unassembled WGS sequence"/>
</dbReference>
<feature type="transmembrane region" description="Helical" evidence="1">
    <location>
        <begin position="28"/>
        <end position="46"/>
    </location>
</feature>
<evidence type="ECO:0000313" key="3">
    <source>
        <dbReference type="EMBL" id="KAF0297031.1"/>
    </source>
</evidence>